<keyword evidence="3" id="KW-1185">Reference proteome</keyword>
<proteinExistence type="predicted"/>
<evidence type="ECO:0000313" key="2">
    <source>
        <dbReference type="EMBL" id="MDU0111527.1"/>
    </source>
</evidence>
<evidence type="ECO:0000313" key="3">
    <source>
        <dbReference type="Proteomes" id="UP001257914"/>
    </source>
</evidence>
<dbReference type="EMBL" id="JAWCUA010000001">
    <property type="protein sequence ID" value="MDU0111527.1"/>
    <property type="molecule type" value="Genomic_DNA"/>
</dbReference>
<keyword evidence="2" id="KW-0378">Hydrolase</keyword>
<dbReference type="RefSeq" id="WP_315945478.1">
    <property type="nucleotide sequence ID" value="NZ_JAWCUA010000001.1"/>
</dbReference>
<feature type="domain" description="Beta-lactamase-related" evidence="1">
    <location>
        <begin position="97"/>
        <end position="193"/>
    </location>
</feature>
<accession>A0ABU3QVQ7</accession>
<dbReference type="InterPro" id="IPR001466">
    <property type="entry name" value="Beta-lactam-related"/>
</dbReference>
<protein>
    <submittedName>
        <fullName evidence="2">Serine hydrolase</fullName>
    </submittedName>
</protein>
<organism evidence="2 3">
    <name type="scientific">Psychrosphaera aquimarina</name>
    <dbReference type="NCBI Taxonomy" id="2044854"/>
    <lineage>
        <taxon>Bacteria</taxon>
        <taxon>Pseudomonadati</taxon>
        <taxon>Pseudomonadota</taxon>
        <taxon>Gammaproteobacteria</taxon>
        <taxon>Alteromonadales</taxon>
        <taxon>Pseudoalteromonadaceae</taxon>
        <taxon>Psychrosphaera</taxon>
    </lineage>
</organism>
<dbReference type="GO" id="GO:0016787">
    <property type="term" value="F:hydrolase activity"/>
    <property type="evidence" value="ECO:0007669"/>
    <property type="project" value="UniProtKB-KW"/>
</dbReference>
<name>A0ABU3QVQ7_9GAMM</name>
<evidence type="ECO:0000259" key="1">
    <source>
        <dbReference type="Pfam" id="PF00144"/>
    </source>
</evidence>
<sequence>MKSKLVRIFSAISLALLVLIGVYNQQLIQLFHTIRLFNSDVIVHNFSHIPDLVQTKVIKPTGPVNTFDHSPKALPATFDYYVDRKNTQDWLTATNTTALLVVKGNDITFEQYYQGTGEFDHRISWSMAKSFLSALFGIAVEDGLIPDLNVPVTDYVPQLIGSGYEGVSIKNVLQMSSGIYFNEDYGDFFSDINRLGRIMALGGALMILLRR</sequence>
<comment type="caution">
    <text evidence="2">The sequence shown here is derived from an EMBL/GenBank/DDBJ whole genome shotgun (WGS) entry which is preliminary data.</text>
</comment>
<dbReference type="Gene3D" id="3.40.710.10">
    <property type="entry name" value="DD-peptidase/beta-lactamase superfamily"/>
    <property type="match status" value="1"/>
</dbReference>
<dbReference type="Pfam" id="PF00144">
    <property type="entry name" value="Beta-lactamase"/>
    <property type="match status" value="1"/>
</dbReference>
<gene>
    <name evidence="2" type="ORF">RT723_00535</name>
</gene>
<dbReference type="InterPro" id="IPR012338">
    <property type="entry name" value="Beta-lactam/transpept-like"/>
</dbReference>
<dbReference type="SUPFAM" id="SSF56601">
    <property type="entry name" value="beta-lactamase/transpeptidase-like"/>
    <property type="match status" value="1"/>
</dbReference>
<reference evidence="2 3" key="1">
    <citation type="submission" date="2023-10" db="EMBL/GenBank/DDBJ databases">
        <title>Psychrosphaera aquimaarina strain SW33 isolated from seawater.</title>
        <authorList>
            <person name="Bayburt H."/>
            <person name="Kim J.M."/>
            <person name="Choi B.J."/>
            <person name="Jeon C.O."/>
        </authorList>
    </citation>
    <scope>NUCLEOTIDE SEQUENCE [LARGE SCALE GENOMIC DNA]</scope>
    <source>
        <strain evidence="2 3">KCTC 52743</strain>
    </source>
</reference>
<dbReference type="Proteomes" id="UP001257914">
    <property type="component" value="Unassembled WGS sequence"/>
</dbReference>